<dbReference type="PANTHER" id="PTHR10372:SF3">
    <property type="entry name" value="PLAKOPHILIN-1"/>
    <property type="match status" value="1"/>
</dbReference>
<dbReference type="OMA" id="EENYQQC"/>
<keyword evidence="5" id="KW-0965">Cell junction</keyword>
<dbReference type="SUPFAM" id="SSF48371">
    <property type="entry name" value="ARM repeat"/>
    <property type="match status" value="1"/>
</dbReference>
<dbReference type="GO" id="GO:0005737">
    <property type="term" value="C:cytoplasm"/>
    <property type="evidence" value="ECO:0007669"/>
    <property type="project" value="TreeGrafter"/>
</dbReference>
<dbReference type="GeneTree" id="ENSGT00940000156735"/>
<keyword evidence="3" id="KW-0677">Repeat</keyword>
<dbReference type="InParanoid" id="A0A3P8YH46"/>
<dbReference type="GO" id="GO:0005634">
    <property type="term" value="C:nucleus"/>
    <property type="evidence" value="ECO:0007669"/>
    <property type="project" value="TreeGrafter"/>
</dbReference>
<dbReference type="InterPro" id="IPR000225">
    <property type="entry name" value="Armadillo"/>
</dbReference>
<dbReference type="Gene3D" id="1.25.10.10">
    <property type="entry name" value="Leucine-rich Repeat Variant"/>
    <property type="match status" value="1"/>
</dbReference>
<dbReference type="Ensembl" id="ENSELUT00000025093.3">
    <property type="protein sequence ID" value="ENSELUP00000015904.3"/>
    <property type="gene ID" value="ENSELUG00000000590.3"/>
</dbReference>
<evidence type="ECO:0000256" key="6">
    <source>
        <dbReference type="PROSITE-ProRule" id="PRU00259"/>
    </source>
</evidence>
<dbReference type="SMART" id="SM00185">
    <property type="entry name" value="ARM"/>
    <property type="match status" value="6"/>
</dbReference>
<reference evidence="7" key="2">
    <citation type="submission" date="2020-02" db="EMBL/GenBank/DDBJ databases">
        <title>Esox lucius (northern pike) genome, fEsoLuc1, primary haplotype.</title>
        <authorList>
            <person name="Myers G."/>
            <person name="Karagic N."/>
            <person name="Meyer A."/>
            <person name="Pippel M."/>
            <person name="Reichard M."/>
            <person name="Winkler S."/>
            <person name="Tracey A."/>
            <person name="Sims Y."/>
            <person name="Howe K."/>
            <person name="Rhie A."/>
            <person name="Formenti G."/>
            <person name="Durbin R."/>
            <person name="Fedrigo O."/>
            <person name="Jarvis E.D."/>
        </authorList>
    </citation>
    <scope>NUCLEOTIDE SEQUENCE [LARGE SCALE GENOMIC DNA]</scope>
</reference>
<dbReference type="Proteomes" id="UP000265140">
    <property type="component" value="Chromosome 12"/>
</dbReference>
<evidence type="ECO:0000313" key="7">
    <source>
        <dbReference type="Ensembl" id="ENSELUP00000015904.3"/>
    </source>
</evidence>
<dbReference type="Pfam" id="PF00514">
    <property type="entry name" value="Arm"/>
    <property type="match status" value="1"/>
</dbReference>
<evidence type="ECO:0000256" key="5">
    <source>
        <dbReference type="ARBA" id="ARBA00022949"/>
    </source>
</evidence>
<keyword evidence="4" id="KW-0130">Cell adhesion</keyword>
<reference evidence="7" key="4">
    <citation type="submission" date="2025-09" db="UniProtKB">
        <authorList>
            <consortium name="Ensembl"/>
        </authorList>
    </citation>
    <scope>IDENTIFICATION</scope>
</reference>
<reference evidence="7" key="3">
    <citation type="submission" date="2025-08" db="UniProtKB">
        <authorList>
            <consortium name="Ensembl"/>
        </authorList>
    </citation>
    <scope>IDENTIFICATION</scope>
</reference>
<dbReference type="AlphaFoldDB" id="A0A3P8YH46"/>
<evidence type="ECO:0000256" key="1">
    <source>
        <dbReference type="ARBA" id="ARBA00004282"/>
    </source>
</evidence>
<dbReference type="InterPro" id="IPR016024">
    <property type="entry name" value="ARM-type_fold"/>
</dbReference>
<dbReference type="InterPro" id="IPR028435">
    <property type="entry name" value="Plakophilin/d_Catenin"/>
</dbReference>
<evidence type="ECO:0000256" key="3">
    <source>
        <dbReference type="ARBA" id="ARBA00022737"/>
    </source>
</evidence>
<comment type="subcellular location">
    <subcellularLocation>
        <location evidence="1">Cell junction</location>
    </subcellularLocation>
</comment>
<reference evidence="8" key="1">
    <citation type="journal article" date="2014" name="PLoS ONE">
        <title>The genome and linkage map of the northern pike (Esox lucius): conserved synteny revealed between the salmonid sister group and the Neoteleostei.</title>
        <authorList>
            <person name="Rondeau E.B."/>
            <person name="Minkley D.R."/>
            <person name="Leong J.S."/>
            <person name="Messmer A.M."/>
            <person name="Jantzen J.R."/>
            <person name="von Schalburg K.R."/>
            <person name="Lemon C."/>
            <person name="Bird N.H."/>
            <person name="Koop B.F."/>
        </authorList>
    </citation>
    <scope>NUCLEOTIDE SEQUENCE</scope>
</reference>
<sequence>MSLFSLHDVLSMADLTLKEAVEFLSNPDEKYQQFGASFIQQTTFNDEQSKQEVLLLGGICPLVALLSSSTSAVTQSASAALRNLVFRDHQNKLEVQQAGGLQQALHFLTTTDCTMTQRHLAGLLWNMSSADELKEEILAEALPVLTESIIVPFSSWSESTNNHNIHPDVFYSATGCLRNLSCAQQEQRKRMRECNGLIDSLMMYVRSCVAEDKPDDKSVENCVCILHNLTYQLEEEAPQCFSRFHPTTDASSVKNGGKNTDVFCCSLWEEDYNPVGVAWLTHSKGVQIYLNLLSSAQKDSTLEACCGALQNLTANRGLVSIMMSHTIVQKLGGLQYIAPLLQSPNPGLQKTAMSLVGNLSRTISMQSIMGKTYLSVLLSSGTKGMANCDQTMATACHVLRSLILADTVTGRKFITKHLVTSLADLSENR</sequence>
<evidence type="ECO:0000256" key="4">
    <source>
        <dbReference type="ARBA" id="ARBA00022889"/>
    </source>
</evidence>
<accession>A0A3P8YH46</accession>
<dbReference type="PROSITE" id="PS50176">
    <property type="entry name" value="ARM_REPEAT"/>
    <property type="match status" value="1"/>
</dbReference>
<protein>
    <recommendedName>
        <fullName evidence="9">Plakophilin 1b</fullName>
    </recommendedName>
</protein>
<evidence type="ECO:0000313" key="8">
    <source>
        <dbReference type="Proteomes" id="UP000265140"/>
    </source>
</evidence>
<dbReference type="GO" id="GO:0005912">
    <property type="term" value="C:adherens junction"/>
    <property type="evidence" value="ECO:0007669"/>
    <property type="project" value="TreeGrafter"/>
</dbReference>
<comment type="similarity">
    <text evidence="2">Belongs to the beta-catenin family.</text>
</comment>
<name>A0A3P8YH46_ESOLU</name>
<dbReference type="PANTHER" id="PTHR10372">
    <property type="entry name" value="PLAKOPHILLIN-RELATED"/>
    <property type="match status" value="1"/>
</dbReference>
<keyword evidence="8" id="KW-1185">Reference proteome</keyword>
<dbReference type="InterPro" id="IPR011989">
    <property type="entry name" value="ARM-like"/>
</dbReference>
<feature type="repeat" description="ARM" evidence="6">
    <location>
        <begin position="57"/>
        <end position="99"/>
    </location>
</feature>
<proteinExistence type="inferred from homology"/>
<dbReference type="STRING" id="8010.ENSELUP00000015904"/>
<evidence type="ECO:0000256" key="2">
    <source>
        <dbReference type="ARBA" id="ARBA00005462"/>
    </source>
</evidence>
<evidence type="ECO:0008006" key="9">
    <source>
        <dbReference type="Google" id="ProtNLM"/>
    </source>
</evidence>
<dbReference type="GO" id="GO:0098609">
    <property type="term" value="P:cell-cell adhesion"/>
    <property type="evidence" value="ECO:0007669"/>
    <property type="project" value="InterPro"/>
</dbReference>
<organism evidence="7 8">
    <name type="scientific">Esox lucius</name>
    <name type="common">Northern pike</name>
    <dbReference type="NCBI Taxonomy" id="8010"/>
    <lineage>
        <taxon>Eukaryota</taxon>
        <taxon>Metazoa</taxon>
        <taxon>Chordata</taxon>
        <taxon>Craniata</taxon>
        <taxon>Vertebrata</taxon>
        <taxon>Euteleostomi</taxon>
        <taxon>Actinopterygii</taxon>
        <taxon>Neopterygii</taxon>
        <taxon>Teleostei</taxon>
        <taxon>Protacanthopterygii</taxon>
        <taxon>Esociformes</taxon>
        <taxon>Esocidae</taxon>
        <taxon>Esox</taxon>
    </lineage>
</organism>
<dbReference type="GO" id="GO:0005886">
    <property type="term" value="C:plasma membrane"/>
    <property type="evidence" value="ECO:0007669"/>
    <property type="project" value="TreeGrafter"/>
</dbReference>
<dbReference type="Bgee" id="ENSELUG00000000590">
    <property type="expression patterns" value="Expressed in camera-type eye and 4 other cell types or tissues"/>
</dbReference>